<keyword evidence="1" id="KW-0812">Transmembrane</keyword>
<dbReference type="Pfam" id="PF07314">
    <property type="entry name" value="Lit"/>
    <property type="match status" value="1"/>
</dbReference>
<comment type="caution">
    <text evidence="2">The sequence shown here is derived from an EMBL/GenBank/DDBJ whole genome shotgun (WGS) entry which is preliminary data.</text>
</comment>
<feature type="transmembrane region" description="Helical" evidence="1">
    <location>
        <begin position="182"/>
        <end position="205"/>
    </location>
</feature>
<feature type="transmembrane region" description="Helical" evidence="1">
    <location>
        <begin position="123"/>
        <end position="145"/>
    </location>
</feature>
<evidence type="ECO:0000313" key="3">
    <source>
        <dbReference type="Proteomes" id="UP000677687"/>
    </source>
</evidence>
<reference evidence="2" key="2">
    <citation type="submission" date="2021-05" db="EMBL/GenBank/DDBJ databases">
        <title>Protein family content uncovers lineage relationships and bacterial pathway maintenance mechanisms in DPANN archaea.</title>
        <authorList>
            <person name="Castelle C.J."/>
            <person name="Meheust R."/>
            <person name="Jaffe A.L."/>
            <person name="Seitz K."/>
            <person name="Gong X."/>
            <person name="Baker B.J."/>
            <person name="Banfield J.F."/>
        </authorList>
    </citation>
    <scope>NUCLEOTIDE SEQUENCE</scope>
    <source>
        <strain evidence="2">RIFCSPHIGHO2_01_FULL_AR10_44_11</strain>
    </source>
</reference>
<keyword evidence="1" id="KW-0472">Membrane</keyword>
<keyword evidence="1" id="KW-1133">Transmembrane helix</keyword>
<dbReference type="InterPro" id="IPR010178">
    <property type="entry name" value="Lit"/>
</dbReference>
<dbReference type="AlphaFoldDB" id="A0A8T4KUN2"/>
<organism evidence="2 3">
    <name type="scientific">Candidatus Iainarchaeum sp</name>
    <dbReference type="NCBI Taxonomy" id="3101447"/>
    <lineage>
        <taxon>Archaea</taxon>
        <taxon>Candidatus Iainarchaeota</taxon>
        <taxon>Candidatus Iainarchaeia</taxon>
        <taxon>Candidatus Iainarchaeales</taxon>
        <taxon>Candidatus Iainarchaeaceae</taxon>
        <taxon>Candidatus Iainarchaeum</taxon>
    </lineage>
</organism>
<accession>A0A8T4KUN2</accession>
<dbReference type="Proteomes" id="UP000677687">
    <property type="component" value="Unassembled WGS sequence"/>
</dbReference>
<sequence>MNKYFIIALAITTTILTCLLAFESTFFDRSFYKSEFKRLGIYEREGTFLPDNMTEAVLLFDENKIPNLNLSYLTPAEISHMEDVKYRIRFAINVRRMLVGLWLILMGFLAWKSKNPFRDIGRVYKAAGITALLFVAVIGIASLFFEPLFDLFHVVLFPQGNYLFPYPSALLRVYTFQLHYDVFFTTLIKVLFAAVVLFLLGAFIIRSSDKKLKTRRGS</sequence>
<evidence type="ECO:0000256" key="1">
    <source>
        <dbReference type="SAM" id="Phobius"/>
    </source>
</evidence>
<evidence type="ECO:0000313" key="2">
    <source>
        <dbReference type="EMBL" id="MBS3057644.1"/>
    </source>
</evidence>
<name>A0A8T4KUN2_9ARCH</name>
<dbReference type="EMBL" id="JAGVWD010000049">
    <property type="protein sequence ID" value="MBS3057644.1"/>
    <property type="molecule type" value="Genomic_DNA"/>
</dbReference>
<reference evidence="2" key="1">
    <citation type="submission" date="2021-03" db="EMBL/GenBank/DDBJ databases">
        <authorList>
            <person name="Jaffe A."/>
        </authorList>
    </citation>
    <scope>NUCLEOTIDE SEQUENCE</scope>
    <source>
        <strain evidence="2">RIFCSPHIGHO2_01_FULL_AR10_44_11</strain>
    </source>
</reference>
<gene>
    <name evidence="2" type="ORF">J4415_03385</name>
</gene>
<feature type="transmembrane region" description="Helical" evidence="1">
    <location>
        <begin position="90"/>
        <end position="111"/>
    </location>
</feature>
<proteinExistence type="predicted"/>
<protein>
    <submittedName>
        <fullName evidence="2">DUF1461 domain-containing protein</fullName>
    </submittedName>
</protein>